<feature type="compositionally biased region" description="Basic and acidic residues" evidence="10">
    <location>
        <begin position="1130"/>
        <end position="1140"/>
    </location>
</feature>
<feature type="compositionally biased region" description="Low complexity" evidence="10">
    <location>
        <begin position="758"/>
        <end position="771"/>
    </location>
</feature>
<organism evidence="11 12">
    <name type="scientific">Tetranychus urticae</name>
    <name type="common">Two-spotted spider mite</name>
    <dbReference type="NCBI Taxonomy" id="32264"/>
    <lineage>
        <taxon>Eukaryota</taxon>
        <taxon>Metazoa</taxon>
        <taxon>Ecdysozoa</taxon>
        <taxon>Arthropoda</taxon>
        <taxon>Chelicerata</taxon>
        <taxon>Arachnida</taxon>
        <taxon>Acari</taxon>
        <taxon>Acariformes</taxon>
        <taxon>Trombidiformes</taxon>
        <taxon>Prostigmata</taxon>
        <taxon>Eleutherengona</taxon>
        <taxon>Raphignathae</taxon>
        <taxon>Tetranychoidea</taxon>
        <taxon>Tetranychidae</taxon>
        <taxon>Tetranychus</taxon>
    </lineage>
</organism>
<feature type="compositionally biased region" description="Pro residues" evidence="10">
    <location>
        <begin position="734"/>
        <end position="757"/>
    </location>
</feature>
<evidence type="ECO:0000256" key="2">
    <source>
        <dbReference type="ARBA" id="ARBA00022483"/>
    </source>
</evidence>
<reference evidence="12" key="1">
    <citation type="submission" date="2011-08" db="EMBL/GenBank/DDBJ databases">
        <authorList>
            <person name="Rombauts S."/>
        </authorList>
    </citation>
    <scope>NUCLEOTIDE SEQUENCE</scope>
    <source>
        <strain evidence="12">London</strain>
    </source>
</reference>
<dbReference type="GO" id="GO:0044231">
    <property type="term" value="C:host cell presynaptic membrane"/>
    <property type="evidence" value="ECO:0007669"/>
    <property type="project" value="UniProtKB-KW"/>
</dbReference>
<dbReference type="GO" id="GO:0006887">
    <property type="term" value="P:exocytosis"/>
    <property type="evidence" value="ECO:0007669"/>
    <property type="project" value="UniProtKB-KW"/>
</dbReference>
<dbReference type="Proteomes" id="UP000015104">
    <property type="component" value="Unassembled WGS sequence"/>
</dbReference>
<feature type="repeat" description="ANK" evidence="8">
    <location>
        <begin position="91"/>
        <end position="123"/>
    </location>
</feature>
<dbReference type="HOGENOM" id="CLU_261925_0_0_1"/>
<dbReference type="SUPFAM" id="SSF48403">
    <property type="entry name" value="Ankyrin repeat"/>
    <property type="match status" value="1"/>
</dbReference>
<dbReference type="EMBL" id="CAEY01001110">
    <property type="status" value="NOT_ANNOTATED_CDS"/>
    <property type="molecule type" value="Genomic_DNA"/>
</dbReference>
<gene>
    <name evidence="11" type="primary">107372204</name>
</gene>
<protein>
    <submittedName>
        <fullName evidence="11">Uncharacterized protein</fullName>
    </submittedName>
</protein>
<dbReference type="EnsemblMetazoa" id="tetur03g02100.1">
    <property type="protein sequence ID" value="tetur03g02100.1"/>
    <property type="gene ID" value="tetur03g02100"/>
</dbReference>
<accession>T1JYZ4</accession>
<keyword evidence="7" id="KW-0472">Membrane</keyword>
<feature type="region of interest" description="Disordered" evidence="10">
    <location>
        <begin position="405"/>
        <end position="438"/>
    </location>
</feature>
<feature type="repeat" description="ANK" evidence="8">
    <location>
        <begin position="124"/>
        <end position="156"/>
    </location>
</feature>
<evidence type="ECO:0000256" key="5">
    <source>
        <dbReference type="ARBA" id="ARBA00023028"/>
    </source>
</evidence>
<dbReference type="eggNOG" id="KOG0504">
    <property type="taxonomic scope" value="Eukaryota"/>
</dbReference>
<keyword evidence="4" id="KW-0677">Repeat</keyword>
<evidence type="ECO:0000256" key="7">
    <source>
        <dbReference type="ARBA" id="ARBA00023298"/>
    </source>
</evidence>
<evidence type="ECO:0000256" key="6">
    <source>
        <dbReference type="ARBA" id="ARBA00023043"/>
    </source>
</evidence>
<feature type="repeat" description="ANK" evidence="8">
    <location>
        <begin position="193"/>
        <end position="226"/>
    </location>
</feature>
<dbReference type="Pfam" id="PF12796">
    <property type="entry name" value="Ank_2"/>
    <property type="match status" value="2"/>
</dbReference>
<sequence>MKKFFPFTRRKGPSTTRIRNDASRHSIGSHSSVSNRSLVIQLIRGAYNIDLAKVDQSFSKLHKACFLNYDINKIKKYLKQGANPNQLDNASRSSPLHLATVNGNINAIRLLIEHGGNIDLPDGDGKTPVIKAIECFHKECLQFLILQGSDVNICDNQLGNTALHWSIINNFADGLKILLAYSPRLDINRKNKAGESPLHLLVRCPDLHRCVNDLLDKGAEIDIRNNQQRTPLMTACEHGHLDIARALVNRGSYIYHQDEAGFSALAIAKRNGHTSLVQYLTDLGGLESPRRTLQVETDPKMVDDSWPSTEDEDELEEEIAAAKTRKFDPIIQQLKSLQGAKQDDRLLQPSGTSQLARETHVKSSISGQSLEETKSLVGRESNHESNLMGPFNTLESFTKVQKEDSLFSSEDKSYEDEAIESSKKMKSSSLKSQDSRGVVTAEPTLGHIDSVYSHEASNDEFIREIKNLLDEEIRENDELDALLFATSVDPVSNSKDNNKVNDTNESGTDVDHSTTHHNQSSTSKFVHKSDSIESSALKKPSSDPATSASKPVNSEASTSTVETEKLKSKAGQSKNVIHVDILSDLWEDWAKSDETEEELSPVKAFNGLTKDFSDSKETAQKILPNEKEILGTFFLNDISDESSEEIEPEDDKEEEKRRKREKKAKEDEQVKKEKSTEAGRKKSLIKDETTSFSNDDHHEPISSSLTPNDKEDSANHSTDMSTNLMASQSKVISPPLPPPPPSLSPPPAYLLPPPPPSLLSTSTILPSTTLPPALPPRPGTSFSKDLYRPREKPIERSSIEVQTELDEVMPQLKELQRLKEESESKLKHLEMEMKKQSTDLERGRNKLIKEMNFIEEEKKMLERRLDEVIDSRDRLIEEKKRLTENEEKLRKQLKSFEECKCNQLKEELKEFKEKVKSRGNYNNDEFIRKLHDLNDECNDLRRELSAEQTALRDEISQLEKDKEVFKLENQWLKEKLEEMRDQMRRHLSSQDDGQKSNGRFERKRRKTVKGEEKEGEEDEEDKTLEEMRKVMVAIECLLTKLDDKISGLNLEEQKKLMEKIIIEIAKSQINQQVESMFKGIRSLLEDLHQELNSFQSTIEKQMNGENKNQSDDIQLRDSKDSLSNQQFQSKAEDALVEEKCQPNNDSNGLPTNKTTTNGFAVFESRISQLTSSIEKLEDNIERQELNMLIRARGHIWSSFDEDTGRCVQENSLFINMFNGASRKMSNSRQIYPNRPQSGFVQSLMKLQSTGKPSYSKLVNHLHANYEPSLLFDFDYTKNNLSKQIANLKSELGLTC</sequence>
<evidence type="ECO:0000256" key="4">
    <source>
        <dbReference type="ARBA" id="ARBA00022737"/>
    </source>
</evidence>
<dbReference type="PROSITE" id="PS50297">
    <property type="entry name" value="ANK_REP_REGION"/>
    <property type="match status" value="3"/>
</dbReference>
<evidence type="ECO:0000256" key="9">
    <source>
        <dbReference type="SAM" id="Coils"/>
    </source>
</evidence>
<evidence type="ECO:0000313" key="11">
    <source>
        <dbReference type="EnsemblMetazoa" id="tetur03g02100.1"/>
    </source>
</evidence>
<dbReference type="OrthoDB" id="6362414at2759"/>
<evidence type="ECO:0000313" key="12">
    <source>
        <dbReference type="Proteomes" id="UP000015104"/>
    </source>
</evidence>
<keyword evidence="2" id="KW-0268">Exocytosis</keyword>
<dbReference type="PANTHER" id="PTHR24141:SF1">
    <property type="entry name" value="2-5A-DEPENDENT RIBONUCLEASE"/>
    <property type="match status" value="1"/>
</dbReference>
<feature type="compositionally biased region" description="Basic and acidic residues" evidence="10">
    <location>
        <begin position="982"/>
        <end position="1000"/>
    </location>
</feature>
<dbReference type="GO" id="GO:0004540">
    <property type="term" value="F:RNA nuclease activity"/>
    <property type="evidence" value="ECO:0007669"/>
    <property type="project" value="TreeGrafter"/>
</dbReference>
<feature type="compositionally biased region" description="Polar residues" evidence="10">
    <location>
        <begin position="1141"/>
        <end position="1153"/>
    </location>
</feature>
<dbReference type="PROSITE" id="PS50088">
    <property type="entry name" value="ANK_REPEAT"/>
    <property type="match status" value="4"/>
</dbReference>
<dbReference type="STRING" id="32264.T1JYZ4"/>
<feature type="compositionally biased region" description="Basic residues" evidence="10">
    <location>
        <begin position="1"/>
        <end position="12"/>
    </location>
</feature>
<dbReference type="GO" id="GO:0006396">
    <property type="term" value="P:RNA processing"/>
    <property type="evidence" value="ECO:0007669"/>
    <property type="project" value="TreeGrafter"/>
</dbReference>
<keyword evidence="6 8" id="KW-0040">ANK repeat</keyword>
<feature type="region of interest" description="Disordered" evidence="10">
    <location>
        <begin position="634"/>
        <end position="798"/>
    </location>
</feature>
<feature type="compositionally biased region" description="Acidic residues" evidence="10">
    <location>
        <begin position="1013"/>
        <end position="1022"/>
    </location>
</feature>
<feature type="compositionally biased region" description="Polar residues" evidence="10">
    <location>
        <begin position="715"/>
        <end position="731"/>
    </location>
</feature>
<keyword evidence="12" id="KW-1185">Reference proteome</keyword>
<dbReference type="PANTHER" id="PTHR24141">
    <property type="entry name" value="2-5A-DEPENDENT RIBONUCLEASE"/>
    <property type="match status" value="1"/>
</dbReference>
<feature type="compositionally biased region" description="Basic and acidic residues" evidence="10">
    <location>
        <begin position="663"/>
        <end position="700"/>
    </location>
</feature>
<feature type="compositionally biased region" description="Polar residues" evidence="10">
    <location>
        <begin position="543"/>
        <end position="561"/>
    </location>
</feature>
<dbReference type="InterPro" id="IPR002110">
    <property type="entry name" value="Ankyrin_rpt"/>
</dbReference>
<feature type="region of interest" description="Disordered" evidence="10">
    <location>
        <begin position="1"/>
        <end position="30"/>
    </location>
</feature>
<dbReference type="Gene3D" id="1.25.40.20">
    <property type="entry name" value="Ankyrin repeat-containing domain"/>
    <property type="match status" value="2"/>
</dbReference>
<name>T1JYZ4_TETUR</name>
<feature type="compositionally biased region" description="Polar residues" evidence="10">
    <location>
        <begin position="351"/>
        <end position="370"/>
    </location>
</feature>
<comment type="subcellular location">
    <subcellularLocation>
        <location evidence="1">Target cell membrane</location>
    </subcellularLocation>
</comment>
<keyword evidence="3" id="KW-1052">Target cell membrane</keyword>
<keyword evidence="9" id="KW-0175">Coiled coil</keyword>
<evidence type="ECO:0000256" key="3">
    <source>
        <dbReference type="ARBA" id="ARBA00022537"/>
    </source>
</evidence>
<evidence type="ECO:0000256" key="10">
    <source>
        <dbReference type="SAM" id="MobiDB-lite"/>
    </source>
</evidence>
<keyword evidence="5" id="KW-0800">Toxin</keyword>
<proteinExistence type="predicted"/>
<feature type="compositionally biased region" description="Basic and acidic residues" evidence="10">
    <location>
        <begin position="785"/>
        <end position="798"/>
    </location>
</feature>
<feature type="compositionally biased region" description="Acidic residues" evidence="10">
    <location>
        <begin position="638"/>
        <end position="653"/>
    </location>
</feature>
<feature type="coiled-coil region" evidence="9">
    <location>
        <begin position="812"/>
        <end position="982"/>
    </location>
</feature>
<keyword evidence="5" id="KW-0638">Presynaptic neurotoxin</keyword>
<reference evidence="11" key="2">
    <citation type="submission" date="2015-06" db="UniProtKB">
        <authorList>
            <consortium name="EnsemblMetazoa"/>
        </authorList>
    </citation>
    <scope>IDENTIFICATION</scope>
</reference>
<feature type="coiled-coil region" evidence="9">
    <location>
        <begin position="1159"/>
        <end position="1186"/>
    </location>
</feature>
<keyword evidence="7" id="KW-1053">Target membrane</keyword>
<dbReference type="GO" id="GO:0044218">
    <property type="term" value="C:other organism cell membrane"/>
    <property type="evidence" value="ECO:0007669"/>
    <property type="project" value="UniProtKB-KW"/>
</dbReference>
<dbReference type="OMA" id="VATNTEY"/>
<dbReference type="KEGG" id="tut:107372204"/>
<feature type="region of interest" description="Disordered" evidence="10">
    <location>
        <begin position="1117"/>
        <end position="1153"/>
    </location>
</feature>
<dbReference type="GO" id="GO:0003723">
    <property type="term" value="F:RNA binding"/>
    <property type="evidence" value="ECO:0007669"/>
    <property type="project" value="TreeGrafter"/>
</dbReference>
<keyword evidence="5" id="KW-0528">Neurotoxin</keyword>
<feature type="region of interest" description="Disordered" evidence="10">
    <location>
        <begin position="351"/>
        <end position="390"/>
    </location>
</feature>
<feature type="region of interest" description="Disordered" evidence="10">
    <location>
        <begin position="490"/>
        <end position="571"/>
    </location>
</feature>
<evidence type="ECO:0000256" key="8">
    <source>
        <dbReference type="PROSITE-ProRule" id="PRU00023"/>
    </source>
</evidence>
<feature type="repeat" description="ANK" evidence="8">
    <location>
        <begin position="227"/>
        <end position="259"/>
    </location>
</feature>
<feature type="compositionally biased region" description="Polar residues" evidence="10">
    <location>
        <begin position="490"/>
        <end position="507"/>
    </location>
</feature>
<feature type="region of interest" description="Disordered" evidence="10">
    <location>
        <begin position="982"/>
        <end position="1022"/>
    </location>
</feature>
<dbReference type="SMART" id="SM00248">
    <property type="entry name" value="ANK"/>
    <property type="match status" value="6"/>
</dbReference>
<dbReference type="InterPro" id="IPR036770">
    <property type="entry name" value="Ankyrin_rpt-contain_sf"/>
</dbReference>
<evidence type="ECO:0000256" key="1">
    <source>
        <dbReference type="ARBA" id="ARBA00004175"/>
    </source>
</evidence>